<evidence type="ECO:0008006" key="4">
    <source>
        <dbReference type="Google" id="ProtNLM"/>
    </source>
</evidence>
<dbReference type="STRING" id="1797725.A3A49_01540"/>
<dbReference type="EMBL" id="MFBO01000023">
    <property type="protein sequence ID" value="OGD97818.1"/>
    <property type="molecule type" value="Genomic_DNA"/>
</dbReference>
<gene>
    <name evidence="2" type="ORF">A3A49_01540</name>
</gene>
<dbReference type="Pfam" id="PF04977">
    <property type="entry name" value="DivIC"/>
    <property type="match status" value="1"/>
</dbReference>
<sequence>MKRNFLLISAILIAFVLGVNSARKILSFRGTSEKVSQAEQRLEDLKRENEALKNDLEYKKSNEFKEMEIRNRLGLVKEGETVVIVPKDDDERLTTNDESSLKKSNWEKWKELFFGT</sequence>
<organism evidence="2 3">
    <name type="scientific">Candidatus Curtissbacteria bacterium RIFCSPLOWO2_01_FULL_38_11b</name>
    <dbReference type="NCBI Taxonomy" id="1797725"/>
    <lineage>
        <taxon>Bacteria</taxon>
        <taxon>Candidatus Curtissiibacteriota</taxon>
    </lineage>
</organism>
<protein>
    <recommendedName>
        <fullName evidence="4">Cell division protein FtsL</fullName>
    </recommendedName>
</protein>
<accession>A0A1F5H135</accession>
<reference evidence="2 3" key="1">
    <citation type="journal article" date="2016" name="Nat. Commun.">
        <title>Thousands of microbial genomes shed light on interconnected biogeochemical processes in an aquifer system.</title>
        <authorList>
            <person name="Anantharaman K."/>
            <person name="Brown C.T."/>
            <person name="Hug L.A."/>
            <person name="Sharon I."/>
            <person name="Castelle C.J."/>
            <person name="Probst A.J."/>
            <person name="Thomas B.C."/>
            <person name="Singh A."/>
            <person name="Wilkins M.J."/>
            <person name="Karaoz U."/>
            <person name="Brodie E.L."/>
            <person name="Williams K.H."/>
            <person name="Hubbard S.S."/>
            <person name="Banfield J.F."/>
        </authorList>
    </citation>
    <scope>NUCLEOTIDE SEQUENCE [LARGE SCALE GENOMIC DNA]</scope>
</reference>
<dbReference type="AlphaFoldDB" id="A0A1F5H135"/>
<name>A0A1F5H135_9BACT</name>
<keyword evidence="1" id="KW-0175">Coiled coil</keyword>
<proteinExistence type="predicted"/>
<evidence type="ECO:0000256" key="1">
    <source>
        <dbReference type="SAM" id="Coils"/>
    </source>
</evidence>
<evidence type="ECO:0000313" key="2">
    <source>
        <dbReference type="EMBL" id="OGD97818.1"/>
    </source>
</evidence>
<dbReference type="Proteomes" id="UP000176740">
    <property type="component" value="Unassembled WGS sequence"/>
</dbReference>
<dbReference type="InterPro" id="IPR007060">
    <property type="entry name" value="FtsL/DivIC"/>
</dbReference>
<evidence type="ECO:0000313" key="3">
    <source>
        <dbReference type="Proteomes" id="UP000176740"/>
    </source>
</evidence>
<feature type="coiled-coil region" evidence="1">
    <location>
        <begin position="28"/>
        <end position="62"/>
    </location>
</feature>
<comment type="caution">
    <text evidence="2">The sequence shown here is derived from an EMBL/GenBank/DDBJ whole genome shotgun (WGS) entry which is preliminary data.</text>
</comment>